<dbReference type="Proteomes" id="UP000219922">
    <property type="component" value="Unassembled WGS sequence"/>
</dbReference>
<evidence type="ECO:0000313" key="2">
    <source>
        <dbReference type="Proteomes" id="UP000219922"/>
    </source>
</evidence>
<dbReference type="AlphaFoldDB" id="A0A9X6SS46"/>
<feature type="non-terminal residue" evidence="1">
    <location>
        <position position="61"/>
    </location>
</feature>
<comment type="caution">
    <text evidence="1">The sequence shown here is derived from an EMBL/GenBank/DDBJ whole genome shotgun (WGS) entry which is preliminary data.</text>
</comment>
<dbReference type="EMBL" id="NVMX01000295">
    <property type="protein sequence ID" value="PDZ93991.1"/>
    <property type="molecule type" value="Genomic_DNA"/>
</dbReference>
<organism evidence="1 2">
    <name type="scientific">Bacillus cereus</name>
    <dbReference type="NCBI Taxonomy" id="1396"/>
    <lineage>
        <taxon>Bacteria</taxon>
        <taxon>Bacillati</taxon>
        <taxon>Bacillota</taxon>
        <taxon>Bacilli</taxon>
        <taxon>Bacillales</taxon>
        <taxon>Bacillaceae</taxon>
        <taxon>Bacillus</taxon>
        <taxon>Bacillus cereus group</taxon>
    </lineage>
</organism>
<reference evidence="1 2" key="1">
    <citation type="submission" date="2017-09" db="EMBL/GenBank/DDBJ databases">
        <title>Large-scale bioinformatics analysis of Bacillus genomes uncovers conserved roles of natural products in bacterial physiology.</title>
        <authorList>
            <consortium name="Agbiome Team Llc"/>
            <person name="Bleich R.M."/>
            <person name="Grubbs K.J."/>
            <person name="Santa Maria K.C."/>
            <person name="Allen S.E."/>
            <person name="Farag S."/>
            <person name="Shank E.A."/>
            <person name="Bowers A."/>
        </authorList>
    </citation>
    <scope>NUCLEOTIDE SEQUENCE [LARGE SCALE GENOMIC DNA]</scope>
    <source>
        <strain evidence="1 2">AFS092789</strain>
    </source>
</reference>
<gene>
    <name evidence="1" type="ORF">CON36_36220</name>
</gene>
<name>A0A9X6SS46_BACCE</name>
<evidence type="ECO:0000313" key="1">
    <source>
        <dbReference type="EMBL" id="PDZ93991.1"/>
    </source>
</evidence>
<accession>A0A9X6SS46</accession>
<dbReference type="RefSeq" id="WP_205753441.1">
    <property type="nucleotide sequence ID" value="NZ_NVMX01000295.1"/>
</dbReference>
<sequence>MELLSKPSHFKFEKEKEVTDFKYFRLSPTERNWVGKTYITKKEVEPFFSELLTISKEFEQI</sequence>
<protein>
    <submittedName>
        <fullName evidence="1">Uncharacterized protein</fullName>
    </submittedName>
</protein>
<proteinExistence type="predicted"/>